<dbReference type="EMBL" id="BAAAMR010000044">
    <property type="protein sequence ID" value="GAA2146637.1"/>
    <property type="molecule type" value="Genomic_DNA"/>
</dbReference>
<evidence type="ECO:0000313" key="2">
    <source>
        <dbReference type="Proteomes" id="UP001501020"/>
    </source>
</evidence>
<name>A0ABP5LKF3_9ACTN</name>
<gene>
    <name evidence="1" type="ORF">GCM10009727_48080</name>
</gene>
<protein>
    <recommendedName>
        <fullName evidence="3">Transposase</fullName>
    </recommendedName>
</protein>
<sequence>MRHPKEARSPLRLTNTCQQSQYRFPYAAASAHCRSRCARSTAINTNAPGGRCRHRIAQVLHGRVWAKLHRIVLNELGAAGRFDWRGARPAVADTDSVSVWAAHGGADEPESCRPGKSQSKIHVLVDRAGLPTFVGISAANTHDKLGLEPLVHSIPPAHSWHGAPAPTSGTAG</sequence>
<comment type="caution">
    <text evidence="1">The sequence shown here is derived from an EMBL/GenBank/DDBJ whole genome shotgun (WGS) entry which is preliminary data.</text>
</comment>
<proteinExistence type="predicted"/>
<dbReference type="Proteomes" id="UP001501020">
    <property type="component" value="Unassembled WGS sequence"/>
</dbReference>
<keyword evidence="2" id="KW-1185">Reference proteome</keyword>
<evidence type="ECO:0008006" key="3">
    <source>
        <dbReference type="Google" id="ProtNLM"/>
    </source>
</evidence>
<organism evidence="1 2">
    <name type="scientific">Actinomadura napierensis</name>
    <dbReference type="NCBI Taxonomy" id="267854"/>
    <lineage>
        <taxon>Bacteria</taxon>
        <taxon>Bacillati</taxon>
        <taxon>Actinomycetota</taxon>
        <taxon>Actinomycetes</taxon>
        <taxon>Streptosporangiales</taxon>
        <taxon>Thermomonosporaceae</taxon>
        <taxon>Actinomadura</taxon>
    </lineage>
</organism>
<reference evidence="2" key="1">
    <citation type="journal article" date="2019" name="Int. J. Syst. Evol. Microbiol.">
        <title>The Global Catalogue of Microorganisms (GCM) 10K type strain sequencing project: providing services to taxonomists for standard genome sequencing and annotation.</title>
        <authorList>
            <consortium name="The Broad Institute Genomics Platform"/>
            <consortium name="The Broad Institute Genome Sequencing Center for Infectious Disease"/>
            <person name="Wu L."/>
            <person name="Ma J."/>
        </authorList>
    </citation>
    <scope>NUCLEOTIDE SEQUENCE [LARGE SCALE GENOMIC DNA]</scope>
    <source>
        <strain evidence="2">JCM 13850</strain>
    </source>
</reference>
<evidence type="ECO:0000313" key="1">
    <source>
        <dbReference type="EMBL" id="GAA2146637.1"/>
    </source>
</evidence>
<accession>A0ABP5LKF3</accession>